<organism evidence="3 4">
    <name type="scientific">Mycobacterium tuberculosis CAS/NITR204</name>
    <dbReference type="NCBI Taxonomy" id="1310114"/>
    <lineage>
        <taxon>Bacteria</taxon>
        <taxon>Bacillati</taxon>
        <taxon>Actinomycetota</taxon>
        <taxon>Actinomycetes</taxon>
        <taxon>Mycobacteriales</taxon>
        <taxon>Mycobacteriaceae</taxon>
        <taxon>Mycobacterium</taxon>
        <taxon>Mycobacterium tuberculosis complex</taxon>
    </lineage>
</organism>
<feature type="domain" description="Helicase ATP-binding" evidence="2">
    <location>
        <begin position="51"/>
        <end position="210"/>
    </location>
</feature>
<dbReference type="GO" id="GO:0016787">
    <property type="term" value="F:hydrolase activity"/>
    <property type="evidence" value="ECO:0007669"/>
    <property type="project" value="InterPro"/>
</dbReference>
<dbReference type="InterPro" id="IPR050742">
    <property type="entry name" value="Helicase_Restrict-Modif_Enz"/>
</dbReference>
<dbReference type="PANTHER" id="PTHR47396:SF2">
    <property type="entry name" value="HELICASE ATP-BINDING DOMAIN-CONTAINING PROTEIN"/>
    <property type="match status" value="1"/>
</dbReference>
<dbReference type="PROSITE" id="PS51192">
    <property type="entry name" value="HELICASE_ATP_BIND_1"/>
    <property type="match status" value="1"/>
</dbReference>
<dbReference type="KEGG" id="mtuc:J113_20195"/>
<dbReference type="Proteomes" id="UP000013548">
    <property type="component" value="Chromosome"/>
</dbReference>
<feature type="compositionally biased region" description="Basic residues" evidence="1">
    <location>
        <begin position="299"/>
        <end position="315"/>
    </location>
</feature>
<dbReference type="HOGENOM" id="CLU_692276_0_0_11"/>
<dbReference type="BioCyc" id="MTUB1310114:G13A2-2931-MONOMER"/>
<evidence type="ECO:0000313" key="4">
    <source>
        <dbReference type="Proteomes" id="UP000013548"/>
    </source>
</evidence>
<dbReference type="InterPro" id="IPR006935">
    <property type="entry name" value="Helicase/UvrB_N"/>
</dbReference>
<dbReference type="GO" id="GO:0005524">
    <property type="term" value="F:ATP binding"/>
    <property type="evidence" value="ECO:0007669"/>
    <property type="project" value="InterPro"/>
</dbReference>
<dbReference type="Gene3D" id="3.40.50.300">
    <property type="entry name" value="P-loop containing nucleotide triphosphate hydrolases"/>
    <property type="match status" value="1"/>
</dbReference>
<dbReference type="AlphaFoldDB" id="R4MLJ4"/>
<evidence type="ECO:0000256" key="1">
    <source>
        <dbReference type="SAM" id="MobiDB-lite"/>
    </source>
</evidence>
<dbReference type="InterPro" id="IPR014001">
    <property type="entry name" value="Helicase_ATP-bd"/>
</dbReference>
<dbReference type="SUPFAM" id="SSF52540">
    <property type="entry name" value="P-loop containing nucleoside triphosphate hydrolases"/>
    <property type="match status" value="1"/>
</dbReference>
<name>R4MLJ4_MYCTX</name>
<dbReference type="InterPro" id="IPR027417">
    <property type="entry name" value="P-loop_NTPase"/>
</dbReference>
<sequence>MLHFTAATSRFRLGRERANSVRSDGGWGVLQPVSATFNPPLRGWQRRALVQYLGTQPRDFLAVATPGSGKTSFALRIAAELLRYHTVEQVTVVVPTEHLKVQWAHAAAAHGLSLDPKFANSNPQTSPEYHGVMVTYAQVASHPTLHRVRTEARKTLVVFDEIHHGGDAKTWGDAIREAFGDATRRLALTGTPFRSDDSPIPFVSYQPDADGVLRSQADHTYGYAEALADGVVRPVVFLAYSGQARWRDSAGEEYEARLGEPLSAEQSARAWRTAPPGRRVDAGGDHGGRSTAPTTACARTRRGRHDHRLGSHHGPRLCPPAHHDDGRRAHGRALRRPRIVGAYHGICPGHQPLAGRGPHGLRRCRRAPAFGRGLRHQRLHAAVLRTGHRSVREVPPTG</sequence>
<reference evidence="3 4" key="1">
    <citation type="journal article" date="2013" name="Genome Announc.">
        <title>Whole-Genome Sequences of Four Clinical Isolates of Mycobacterium tuberculosis from Tamil Nadu, South India.</title>
        <authorList>
            <person name="Narayanan S."/>
            <person name="Deshpande U."/>
        </authorList>
    </citation>
    <scope>NUCLEOTIDE SEQUENCE [LARGE SCALE GENOMIC DNA]</scope>
    <source>
        <strain evidence="3 4">CAS/NITR204</strain>
    </source>
</reference>
<feature type="region of interest" description="Disordered" evidence="1">
    <location>
        <begin position="257"/>
        <end position="329"/>
    </location>
</feature>
<feature type="compositionally biased region" description="Basic and acidic residues" evidence="1">
    <location>
        <begin position="278"/>
        <end position="288"/>
    </location>
</feature>
<accession>R4MLJ4</accession>
<dbReference type="GO" id="GO:0005829">
    <property type="term" value="C:cytosol"/>
    <property type="evidence" value="ECO:0007669"/>
    <property type="project" value="TreeGrafter"/>
</dbReference>
<gene>
    <name evidence="3" type="ORF">J113_20195</name>
</gene>
<feature type="compositionally biased region" description="Low complexity" evidence="1">
    <location>
        <begin position="289"/>
        <end position="298"/>
    </location>
</feature>
<dbReference type="Pfam" id="PF04851">
    <property type="entry name" value="ResIII"/>
    <property type="match status" value="1"/>
</dbReference>
<evidence type="ECO:0000313" key="3">
    <source>
        <dbReference type="EMBL" id="AGL28352.1"/>
    </source>
</evidence>
<evidence type="ECO:0000259" key="2">
    <source>
        <dbReference type="PROSITE" id="PS51192"/>
    </source>
</evidence>
<dbReference type="GO" id="GO:0003677">
    <property type="term" value="F:DNA binding"/>
    <property type="evidence" value="ECO:0007669"/>
    <property type="project" value="InterPro"/>
</dbReference>
<dbReference type="EMBL" id="CP005386">
    <property type="protein sequence ID" value="AGL28352.1"/>
    <property type="molecule type" value="Genomic_DNA"/>
</dbReference>
<protein>
    <recommendedName>
        <fullName evidence="2">Helicase ATP-binding domain-containing protein</fullName>
    </recommendedName>
</protein>
<proteinExistence type="predicted"/>
<dbReference type="SMART" id="SM00487">
    <property type="entry name" value="DEXDc"/>
    <property type="match status" value="1"/>
</dbReference>
<dbReference type="PANTHER" id="PTHR47396">
    <property type="entry name" value="TYPE I RESTRICTION ENZYME ECOKI R PROTEIN"/>
    <property type="match status" value="1"/>
</dbReference>